<feature type="transmembrane region" description="Helical" evidence="1">
    <location>
        <begin position="6"/>
        <end position="28"/>
    </location>
</feature>
<accession>A0A1Y1HZJ8</accession>
<evidence type="ECO:0000313" key="3">
    <source>
        <dbReference type="Proteomes" id="UP000054558"/>
    </source>
</evidence>
<gene>
    <name evidence="2" type="ORF">KFL_000950220</name>
</gene>
<keyword evidence="1" id="KW-0472">Membrane</keyword>
<dbReference type="EMBL" id="DF237044">
    <property type="protein sequence ID" value="GAQ81946.1"/>
    <property type="molecule type" value="Genomic_DNA"/>
</dbReference>
<keyword evidence="1" id="KW-0812">Transmembrane</keyword>
<keyword evidence="1" id="KW-1133">Transmembrane helix</keyword>
<dbReference type="Proteomes" id="UP000054558">
    <property type="component" value="Unassembled WGS sequence"/>
</dbReference>
<dbReference type="SUPFAM" id="SSF52266">
    <property type="entry name" value="SGNH hydrolase"/>
    <property type="match status" value="1"/>
</dbReference>
<evidence type="ECO:0000313" key="2">
    <source>
        <dbReference type="EMBL" id="GAQ81946.1"/>
    </source>
</evidence>
<sequence>MVGTGAGAISLSLAGTAGLVMFFVGLFLSMVDDLGGENVRDFVTGVCCRSSAPRNGTGFERGACKTWTLDDQNWDPKRTRELVKENLEDGAFDFCITYFGSQFIIQVLRYSDSFFQPDSVQPYAVIFNMGLHHIFYGQGQLSYQNDLEKLTIQVTQILEQQNASRAINGTTGLPLTKFIYHTMTAYDEERFPYLDPIRRNERTDLFVRIQERHFADNKVWKVVDANRLTKYLDKRHVWLQVKHGDGIHPTKPFYQTMALLDFNYVMRDLESFCTNADDLEYKEFLIDHQDKELEANMRKRHGWGLYSNFAR</sequence>
<organism evidence="2 3">
    <name type="scientific">Klebsormidium nitens</name>
    <name type="common">Green alga</name>
    <name type="synonym">Ulothrix nitens</name>
    <dbReference type="NCBI Taxonomy" id="105231"/>
    <lineage>
        <taxon>Eukaryota</taxon>
        <taxon>Viridiplantae</taxon>
        <taxon>Streptophyta</taxon>
        <taxon>Klebsormidiophyceae</taxon>
        <taxon>Klebsormidiales</taxon>
        <taxon>Klebsormidiaceae</taxon>
        <taxon>Klebsormidium</taxon>
    </lineage>
</organism>
<protein>
    <submittedName>
        <fullName evidence="2">Uncharacterized protein</fullName>
    </submittedName>
</protein>
<name>A0A1Y1HZJ8_KLENI</name>
<evidence type="ECO:0000256" key="1">
    <source>
        <dbReference type="SAM" id="Phobius"/>
    </source>
</evidence>
<reference evidence="2 3" key="1">
    <citation type="journal article" date="2014" name="Nat. Commun.">
        <title>Klebsormidium flaccidum genome reveals primary factors for plant terrestrial adaptation.</title>
        <authorList>
            <person name="Hori K."/>
            <person name="Maruyama F."/>
            <person name="Fujisawa T."/>
            <person name="Togashi T."/>
            <person name="Yamamoto N."/>
            <person name="Seo M."/>
            <person name="Sato S."/>
            <person name="Yamada T."/>
            <person name="Mori H."/>
            <person name="Tajima N."/>
            <person name="Moriyama T."/>
            <person name="Ikeuchi M."/>
            <person name="Watanabe M."/>
            <person name="Wada H."/>
            <person name="Kobayashi K."/>
            <person name="Saito M."/>
            <person name="Masuda T."/>
            <person name="Sasaki-Sekimoto Y."/>
            <person name="Mashiguchi K."/>
            <person name="Awai K."/>
            <person name="Shimojima M."/>
            <person name="Masuda S."/>
            <person name="Iwai M."/>
            <person name="Nobusawa T."/>
            <person name="Narise T."/>
            <person name="Kondo S."/>
            <person name="Saito H."/>
            <person name="Sato R."/>
            <person name="Murakawa M."/>
            <person name="Ihara Y."/>
            <person name="Oshima-Yamada Y."/>
            <person name="Ohtaka K."/>
            <person name="Satoh M."/>
            <person name="Sonobe K."/>
            <person name="Ishii M."/>
            <person name="Ohtani R."/>
            <person name="Kanamori-Sato M."/>
            <person name="Honoki R."/>
            <person name="Miyazaki D."/>
            <person name="Mochizuki H."/>
            <person name="Umetsu J."/>
            <person name="Higashi K."/>
            <person name="Shibata D."/>
            <person name="Kamiya Y."/>
            <person name="Sato N."/>
            <person name="Nakamura Y."/>
            <person name="Tabata S."/>
            <person name="Ida S."/>
            <person name="Kurokawa K."/>
            <person name="Ohta H."/>
        </authorList>
    </citation>
    <scope>NUCLEOTIDE SEQUENCE [LARGE SCALE GENOMIC DNA]</scope>
    <source>
        <strain evidence="2 3">NIES-2285</strain>
    </source>
</reference>
<keyword evidence="3" id="KW-1185">Reference proteome</keyword>
<proteinExistence type="predicted"/>
<dbReference type="AlphaFoldDB" id="A0A1Y1HZJ8"/>